<reference evidence="2 3" key="1">
    <citation type="submission" date="2016-03" db="EMBL/GenBank/DDBJ databases">
        <title>Pediococcus and Lactobacillus from brewery environment - whole genome sequencing and assembly.</title>
        <authorList>
            <person name="Behr J."/>
            <person name="Geissler A.J."/>
            <person name="Vogel R.F."/>
        </authorList>
    </citation>
    <scope>NUCLEOTIDE SEQUENCE [LARGE SCALE GENOMIC DNA]</scope>
    <source>
        <strain evidence="2 3">TMW 1.1995</strain>
    </source>
</reference>
<feature type="domain" description="Ferritin/DPS" evidence="1">
    <location>
        <begin position="33"/>
        <end position="168"/>
    </location>
</feature>
<dbReference type="Gene3D" id="1.20.1260.10">
    <property type="match status" value="1"/>
</dbReference>
<dbReference type="OrthoDB" id="9797023at2"/>
<dbReference type="RefSeq" id="WP_056987035.1">
    <property type="nucleotide sequence ID" value="NZ_CP014912.1"/>
</dbReference>
<dbReference type="EMBL" id="CP014924">
    <property type="protein sequence ID" value="ANZ66787.1"/>
    <property type="molecule type" value="Genomic_DNA"/>
</dbReference>
<accession>A0A1B2IXM0</accession>
<dbReference type="InterPro" id="IPR012347">
    <property type="entry name" value="Ferritin-like"/>
</dbReference>
<organism evidence="2 3">
    <name type="scientific">Secundilactobacillus paracollinoides</name>
    <dbReference type="NCBI Taxonomy" id="240427"/>
    <lineage>
        <taxon>Bacteria</taxon>
        <taxon>Bacillati</taxon>
        <taxon>Bacillota</taxon>
        <taxon>Bacilli</taxon>
        <taxon>Lactobacillales</taxon>
        <taxon>Lactobacillaceae</taxon>
        <taxon>Secundilactobacillus</taxon>
    </lineage>
</organism>
<proteinExistence type="predicted"/>
<gene>
    <name evidence="2" type="ORF">AYR63_06325</name>
</gene>
<keyword evidence="3" id="KW-1185">Reference proteome</keyword>
<sequence>MTNDEIETAYQAEVKQADTDHHTPTAGAMTGHIVANLNINITKLHQALWFLTGPESVAIKSLYRDLITEARQTYDDLADVLLDEGQLPPSTTAEYEDYKMLEEDGRLKYHATEDVLTTTIEDFNTQNLFVTRAITLAEKEDRPAMAAYLTTILGQNNHDVRVLEDVLGHKVEKPE</sequence>
<protein>
    <submittedName>
        <fullName evidence="2">DNA starvation/stationary phase protection protein</fullName>
    </submittedName>
</protein>
<evidence type="ECO:0000313" key="3">
    <source>
        <dbReference type="Proteomes" id="UP000093267"/>
    </source>
</evidence>
<dbReference type="InterPro" id="IPR009078">
    <property type="entry name" value="Ferritin-like_SF"/>
</dbReference>
<evidence type="ECO:0000259" key="1">
    <source>
        <dbReference type="Pfam" id="PF00210"/>
    </source>
</evidence>
<dbReference type="Proteomes" id="UP000093267">
    <property type="component" value="Chromosome"/>
</dbReference>
<name>A0A1B2IXM0_9LACO</name>
<dbReference type="AlphaFoldDB" id="A0A1B2IXM0"/>
<dbReference type="InterPro" id="IPR008331">
    <property type="entry name" value="Ferritin_DPS_dom"/>
</dbReference>
<dbReference type="Pfam" id="PF00210">
    <property type="entry name" value="Ferritin"/>
    <property type="match status" value="1"/>
</dbReference>
<dbReference type="SUPFAM" id="SSF47240">
    <property type="entry name" value="Ferritin-like"/>
    <property type="match status" value="1"/>
</dbReference>
<evidence type="ECO:0000313" key="2">
    <source>
        <dbReference type="EMBL" id="ANZ66787.1"/>
    </source>
</evidence>
<dbReference type="GO" id="GO:0008199">
    <property type="term" value="F:ferric iron binding"/>
    <property type="evidence" value="ECO:0007669"/>
    <property type="project" value="InterPro"/>
</dbReference>